<dbReference type="EMBL" id="QUQO01000001">
    <property type="protein sequence ID" value="RFB05600.1"/>
    <property type="molecule type" value="Genomic_DNA"/>
</dbReference>
<comment type="miscellaneous">
    <text evidence="14">Bacitracin is thought to be involved in the inhibition of peptidoglycan synthesis by sequestering undecaprenyl diphosphate, thereby reducing the pool of lipid carrier available.</text>
</comment>
<dbReference type="EC" id="3.6.1.27" evidence="3 14"/>
<evidence type="ECO:0000256" key="6">
    <source>
        <dbReference type="ARBA" id="ARBA00022692"/>
    </source>
</evidence>
<evidence type="ECO:0000256" key="4">
    <source>
        <dbReference type="ARBA" id="ARBA00021581"/>
    </source>
</evidence>
<keyword evidence="10 14" id="KW-0046">Antibiotic resistance</keyword>
<keyword evidence="16" id="KW-1185">Reference proteome</keyword>
<keyword evidence="9 14" id="KW-0472">Membrane</keyword>
<evidence type="ECO:0000256" key="12">
    <source>
        <dbReference type="ARBA" id="ARBA00032932"/>
    </source>
</evidence>
<comment type="caution">
    <text evidence="15">The sequence shown here is derived from an EMBL/GenBank/DDBJ whole genome shotgun (WGS) entry which is preliminary data.</text>
</comment>
<evidence type="ECO:0000256" key="13">
    <source>
        <dbReference type="ARBA" id="ARBA00047594"/>
    </source>
</evidence>
<evidence type="ECO:0000256" key="14">
    <source>
        <dbReference type="HAMAP-Rule" id="MF_01006"/>
    </source>
</evidence>
<comment type="similarity">
    <text evidence="2 14">Belongs to the UppP family.</text>
</comment>
<dbReference type="InterPro" id="IPR003824">
    <property type="entry name" value="UppP"/>
</dbReference>
<dbReference type="GO" id="GO:0009252">
    <property type="term" value="P:peptidoglycan biosynthetic process"/>
    <property type="evidence" value="ECO:0007669"/>
    <property type="project" value="UniProtKB-KW"/>
</dbReference>
<evidence type="ECO:0000256" key="2">
    <source>
        <dbReference type="ARBA" id="ARBA00010621"/>
    </source>
</evidence>
<sequence>MLIIHLIILAIVQGLTEFIPVSSSAHLILAPVILGWEDQGTAIDIAAHIGSLGAVLIYFRQETAMLFRGGIDTLAFKQSDDRKLFLFLAVGTIPLVLTGVVLALTGASDVLRDPKIIAAASIIFGIVLYIADRRPTENEKLPSTWKSVMTIGVAQAIATIPGTSRSGITITAARWLGFTREAAARFSMLMAIPAIIASGAYIGVDFVKEGGTAELMPMFVVALFSFVAAYLAIVLFLRFAQKISFTPFVIYRIVLGLLIFTMLS</sequence>
<keyword evidence="5 14" id="KW-1003">Cell membrane</keyword>
<evidence type="ECO:0000256" key="8">
    <source>
        <dbReference type="ARBA" id="ARBA00022989"/>
    </source>
</evidence>
<reference evidence="15 16" key="1">
    <citation type="submission" date="2018-08" db="EMBL/GenBank/DDBJ databases">
        <title>Parvularcula sp. SM1705, isolated from surface water of the South Sea China.</title>
        <authorList>
            <person name="Sun L."/>
        </authorList>
    </citation>
    <scope>NUCLEOTIDE SEQUENCE [LARGE SCALE GENOMIC DNA]</scope>
    <source>
        <strain evidence="15 16">SM1705</strain>
    </source>
</reference>
<dbReference type="InParanoid" id="A0A371RJI2"/>
<evidence type="ECO:0000313" key="16">
    <source>
        <dbReference type="Proteomes" id="UP000264589"/>
    </source>
</evidence>
<feature type="transmembrane region" description="Helical" evidence="14">
    <location>
        <begin position="40"/>
        <end position="59"/>
    </location>
</feature>
<dbReference type="Proteomes" id="UP000264589">
    <property type="component" value="Unassembled WGS sequence"/>
</dbReference>
<keyword evidence="14" id="KW-0573">Peptidoglycan synthesis</keyword>
<feature type="transmembrane region" description="Helical" evidence="14">
    <location>
        <begin position="183"/>
        <end position="204"/>
    </location>
</feature>
<dbReference type="Pfam" id="PF02673">
    <property type="entry name" value="BacA"/>
    <property type="match status" value="1"/>
</dbReference>
<evidence type="ECO:0000256" key="11">
    <source>
        <dbReference type="ARBA" id="ARBA00032707"/>
    </source>
</evidence>
<dbReference type="FunCoup" id="A0A371RJI2">
    <property type="interactions" value="289"/>
</dbReference>
<keyword evidence="14" id="KW-0133">Cell shape</keyword>
<dbReference type="GO" id="GO:0046677">
    <property type="term" value="P:response to antibiotic"/>
    <property type="evidence" value="ECO:0007669"/>
    <property type="project" value="UniProtKB-UniRule"/>
</dbReference>
<keyword evidence="6 14" id="KW-0812">Transmembrane</keyword>
<comment type="subcellular location">
    <subcellularLocation>
        <location evidence="1 14">Cell membrane</location>
        <topology evidence="1 14">Multi-pass membrane protein</topology>
    </subcellularLocation>
</comment>
<dbReference type="RefSeq" id="WP_116392234.1">
    <property type="nucleotide sequence ID" value="NZ_QUQO01000001.1"/>
</dbReference>
<evidence type="ECO:0000256" key="3">
    <source>
        <dbReference type="ARBA" id="ARBA00012374"/>
    </source>
</evidence>
<evidence type="ECO:0000313" key="15">
    <source>
        <dbReference type="EMBL" id="RFB05600.1"/>
    </source>
</evidence>
<dbReference type="PANTHER" id="PTHR30622:SF4">
    <property type="entry name" value="UNDECAPRENYL-DIPHOSPHATASE"/>
    <property type="match status" value="1"/>
</dbReference>
<feature type="transmembrane region" description="Helical" evidence="14">
    <location>
        <begin position="116"/>
        <end position="131"/>
    </location>
</feature>
<gene>
    <name evidence="14" type="primary">uppP</name>
    <name evidence="15" type="ORF">DX908_10190</name>
</gene>
<dbReference type="HAMAP" id="MF_01006">
    <property type="entry name" value="Undec_diphosphatase"/>
    <property type="match status" value="1"/>
</dbReference>
<evidence type="ECO:0000256" key="7">
    <source>
        <dbReference type="ARBA" id="ARBA00022801"/>
    </source>
</evidence>
<dbReference type="AlphaFoldDB" id="A0A371RJI2"/>
<organism evidence="15 16">
    <name type="scientific">Parvularcula marina</name>
    <dbReference type="NCBI Taxonomy" id="2292771"/>
    <lineage>
        <taxon>Bacteria</taxon>
        <taxon>Pseudomonadati</taxon>
        <taxon>Pseudomonadota</taxon>
        <taxon>Alphaproteobacteria</taxon>
        <taxon>Parvularculales</taxon>
        <taxon>Parvularculaceae</taxon>
        <taxon>Parvularcula</taxon>
    </lineage>
</organism>
<accession>A0A371RJI2</accession>
<feature type="transmembrane region" description="Helical" evidence="14">
    <location>
        <begin position="216"/>
        <end position="237"/>
    </location>
</feature>
<evidence type="ECO:0000256" key="10">
    <source>
        <dbReference type="ARBA" id="ARBA00023251"/>
    </source>
</evidence>
<comment type="function">
    <text evidence="14">Catalyzes the dephosphorylation of undecaprenyl diphosphate (UPP). Confers resistance to bacitracin.</text>
</comment>
<dbReference type="PANTHER" id="PTHR30622">
    <property type="entry name" value="UNDECAPRENYL-DIPHOSPHATASE"/>
    <property type="match status" value="1"/>
</dbReference>
<comment type="catalytic activity">
    <reaction evidence="13 14">
        <text>di-trans,octa-cis-undecaprenyl diphosphate + H2O = di-trans,octa-cis-undecaprenyl phosphate + phosphate + H(+)</text>
        <dbReference type="Rhea" id="RHEA:28094"/>
        <dbReference type="ChEBI" id="CHEBI:15377"/>
        <dbReference type="ChEBI" id="CHEBI:15378"/>
        <dbReference type="ChEBI" id="CHEBI:43474"/>
        <dbReference type="ChEBI" id="CHEBI:58405"/>
        <dbReference type="ChEBI" id="CHEBI:60392"/>
        <dbReference type="EC" id="3.6.1.27"/>
    </reaction>
</comment>
<dbReference type="OrthoDB" id="9808289at2"/>
<proteinExistence type="inferred from homology"/>
<name>A0A371RJI2_9PROT</name>
<evidence type="ECO:0000256" key="9">
    <source>
        <dbReference type="ARBA" id="ARBA00023136"/>
    </source>
</evidence>
<feature type="transmembrane region" description="Helical" evidence="14">
    <location>
        <begin position="84"/>
        <end position="104"/>
    </location>
</feature>
<dbReference type="GO" id="GO:0008360">
    <property type="term" value="P:regulation of cell shape"/>
    <property type="evidence" value="ECO:0007669"/>
    <property type="project" value="UniProtKB-KW"/>
</dbReference>
<feature type="transmembrane region" description="Helical" evidence="14">
    <location>
        <begin position="244"/>
        <end position="263"/>
    </location>
</feature>
<evidence type="ECO:0000256" key="1">
    <source>
        <dbReference type="ARBA" id="ARBA00004651"/>
    </source>
</evidence>
<dbReference type="GO" id="GO:0050380">
    <property type="term" value="F:undecaprenyl-diphosphatase activity"/>
    <property type="evidence" value="ECO:0007669"/>
    <property type="project" value="UniProtKB-UniRule"/>
</dbReference>
<dbReference type="NCBIfam" id="NF001393">
    <property type="entry name" value="PRK00281.2-4"/>
    <property type="match status" value="1"/>
</dbReference>
<protein>
    <recommendedName>
        <fullName evidence="4 14">Undecaprenyl-diphosphatase</fullName>
        <ecNumber evidence="3 14">3.6.1.27</ecNumber>
    </recommendedName>
    <alternativeName>
        <fullName evidence="12 14">Bacitracin resistance protein</fullName>
    </alternativeName>
    <alternativeName>
        <fullName evidence="11 14">Undecaprenyl pyrophosphate phosphatase</fullName>
    </alternativeName>
</protein>
<keyword evidence="14" id="KW-0961">Cell wall biogenesis/degradation</keyword>
<keyword evidence="7 14" id="KW-0378">Hydrolase</keyword>
<dbReference type="GO" id="GO:0005886">
    <property type="term" value="C:plasma membrane"/>
    <property type="evidence" value="ECO:0007669"/>
    <property type="project" value="UniProtKB-SubCell"/>
</dbReference>
<keyword evidence="8 14" id="KW-1133">Transmembrane helix</keyword>
<evidence type="ECO:0000256" key="5">
    <source>
        <dbReference type="ARBA" id="ARBA00022475"/>
    </source>
</evidence>
<dbReference type="GO" id="GO:0071555">
    <property type="term" value="P:cell wall organization"/>
    <property type="evidence" value="ECO:0007669"/>
    <property type="project" value="UniProtKB-KW"/>
</dbReference>